<proteinExistence type="predicted"/>
<dbReference type="EMBL" id="QKYT01000165">
    <property type="protein sequence ID" value="RIA90972.1"/>
    <property type="molecule type" value="Genomic_DNA"/>
</dbReference>
<organism evidence="1 2">
    <name type="scientific">Glomus cerebriforme</name>
    <dbReference type="NCBI Taxonomy" id="658196"/>
    <lineage>
        <taxon>Eukaryota</taxon>
        <taxon>Fungi</taxon>
        <taxon>Fungi incertae sedis</taxon>
        <taxon>Mucoromycota</taxon>
        <taxon>Glomeromycotina</taxon>
        <taxon>Glomeromycetes</taxon>
        <taxon>Glomerales</taxon>
        <taxon>Glomeraceae</taxon>
        <taxon>Glomus</taxon>
    </lineage>
</organism>
<name>A0A397SZG4_9GLOM</name>
<evidence type="ECO:0000313" key="2">
    <source>
        <dbReference type="Proteomes" id="UP000265703"/>
    </source>
</evidence>
<evidence type="ECO:0000313" key="1">
    <source>
        <dbReference type="EMBL" id="RIA90972.1"/>
    </source>
</evidence>
<dbReference type="Proteomes" id="UP000265703">
    <property type="component" value="Unassembled WGS sequence"/>
</dbReference>
<keyword evidence="2" id="KW-1185">Reference proteome</keyword>
<dbReference type="AlphaFoldDB" id="A0A397SZG4"/>
<protein>
    <submittedName>
        <fullName evidence="1">Uncharacterized protein</fullName>
    </submittedName>
</protein>
<sequence length="123" mass="14273">MDDGLNRFHWSIPLYRKDQIKSVIVVKCLYSYDEKTGKNSSKTKYVEKYHRGGMQPIFSEGEIDKHITITAKEIDKQAYTYHRATGGSFKPTPKRLTNIKCTINPDNQDLIDPKTNKLSEEYI</sequence>
<gene>
    <name evidence="1" type="ORF">C1645_822638</name>
</gene>
<dbReference type="OrthoDB" id="2397273at2759"/>
<accession>A0A397SZG4</accession>
<reference evidence="1 2" key="1">
    <citation type="submission" date="2018-06" db="EMBL/GenBank/DDBJ databases">
        <title>Comparative genomics reveals the genomic features of Rhizophagus irregularis, R. cerebriforme, R. diaphanum and Gigaspora rosea, and their symbiotic lifestyle signature.</title>
        <authorList>
            <person name="Morin E."/>
            <person name="San Clemente H."/>
            <person name="Chen E.C.H."/>
            <person name="De La Providencia I."/>
            <person name="Hainaut M."/>
            <person name="Kuo A."/>
            <person name="Kohler A."/>
            <person name="Murat C."/>
            <person name="Tang N."/>
            <person name="Roy S."/>
            <person name="Loubradou J."/>
            <person name="Henrissat B."/>
            <person name="Grigoriev I.V."/>
            <person name="Corradi N."/>
            <person name="Roux C."/>
            <person name="Martin F.M."/>
        </authorList>
    </citation>
    <scope>NUCLEOTIDE SEQUENCE [LARGE SCALE GENOMIC DNA]</scope>
    <source>
        <strain evidence="1 2">DAOM 227022</strain>
    </source>
</reference>
<comment type="caution">
    <text evidence="1">The sequence shown here is derived from an EMBL/GenBank/DDBJ whole genome shotgun (WGS) entry which is preliminary data.</text>
</comment>